<proteinExistence type="inferred from homology"/>
<comment type="caution">
    <text evidence="4">The sequence shown here is derived from an EMBL/GenBank/DDBJ whole genome shotgun (WGS) entry which is preliminary data.</text>
</comment>
<evidence type="ECO:0000313" key="4">
    <source>
        <dbReference type="EMBL" id="KGX93976.1"/>
    </source>
</evidence>
<dbReference type="PANTHER" id="PTHR43673">
    <property type="entry name" value="NAD(P)H NITROREDUCTASE YDGI-RELATED"/>
    <property type="match status" value="1"/>
</dbReference>
<dbReference type="PANTHER" id="PTHR43673:SF3">
    <property type="entry name" value="NAD(P)H NITROREDUCTASE YODC-RELATED"/>
    <property type="match status" value="1"/>
</dbReference>
<accession>A0A0A5GL41</accession>
<dbReference type="RefSeq" id="WP_026798906.1">
    <property type="nucleotide sequence ID" value="NZ_AULI01000001.1"/>
</dbReference>
<dbReference type="STRING" id="1385510.GCA_000425205_00076"/>
<dbReference type="CDD" id="cd02137">
    <property type="entry name" value="MhqN-like"/>
    <property type="match status" value="1"/>
</dbReference>
<dbReference type="AlphaFoldDB" id="A0A0A5GL41"/>
<dbReference type="Pfam" id="PF00881">
    <property type="entry name" value="Nitroreductase"/>
    <property type="match status" value="1"/>
</dbReference>
<dbReference type="GO" id="GO:0016491">
    <property type="term" value="F:oxidoreductase activity"/>
    <property type="evidence" value="ECO:0007669"/>
    <property type="project" value="UniProtKB-KW"/>
</dbReference>
<dbReference type="EMBL" id="AVPE01000001">
    <property type="protein sequence ID" value="KGX93976.1"/>
    <property type="molecule type" value="Genomic_DNA"/>
</dbReference>
<feature type="domain" description="Nitroreductase" evidence="3">
    <location>
        <begin position="11"/>
        <end position="183"/>
    </location>
</feature>
<evidence type="ECO:0000256" key="1">
    <source>
        <dbReference type="ARBA" id="ARBA00007118"/>
    </source>
</evidence>
<protein>
    <submittedName>
        <fullName evidence="4">NAD(P)H nitroreductase</fullName>
    </submittedName>
</protein>
<evidence type="ECO:0000313" key="5">
    <source>
        <dbReference type="Proteomes" id="UP000030528"/>
    </source>
</evidence>
<evidence type="ECO:0000256" key="2">
    <source>
        <dbReference type="ARBA" id="ARBA00023002"/>
    </source>
</evidence>
<sequence length="203" mass="22441">MDQVMLDTMHKRNGTKEFDKETTITKEELNAILQDAMTAPSSFNLQHWNFIVFHSDEAKQDLLPIAFNQEKVTDSAATIAVLADLEANRNVDVAFDELVDSGAITSEVKQGVANAVENFYQNPAAARDTAFLNAGLVSMQIMLAAEARDYDTIAMGGFNGKAFKEAYDVSDRFEPVMLISIGKEAWTPAKTPRLAVEDVTTWK</sequence>
<dbReference type="SUPFAM" id="SSF55469">
    <property type="entry name" value="FMN-dependent nitroreductase-like"/>
    <property type="match status" value="1"/>
</dbReference>
<dbReference type="OrthoDB" id="9782629at2"/>
<reference evidence="4 5" key="1">
    <citation type="submission" date="2013-08" db="EMBL/GenBank/DDBJ databases">
        <authorList>
            <person name="Huang J."/>
            <person name="Wang G."/>
        </authorList>
    </citation>
    <scope>NUCLEOTIDE SEQUENCE [LARGE SCALE GENOMIC DNA]</scope>
    <source>
        <strain evidence="4 5">JSM 076056</strain>
    </source>
</reference>
<dbReference type="Proteomes" id="UP000030528">
    <property type="component" value="Unassembled WGS sequence"/>
</dbReference>
<comment type="similarity">
    <text evidence="1">Belongs to the nitroreductase family.</text>
</comment>
<name>A0A0A5GL41_9BACI</name>
<dbReference type="InterPro" id="IPR029479">
    <property type="entry name" value="Nitroreductase"/>
</dbReference>
<organism evidence="4 5">
    <name type="scientific">Pontibacillus halophilus JSM 076056 = DSM 19796</name>
    <dbReference type="NCBI Taxonomy" id="1385510"/>
    <lineage>
        <taxon>Bacteria</taxon>
        <taxon>Bacillati</taxon>
        <taxon>Bacillota</taxon>
        <taxon>Bacilli</taxon>
        <taxon>Bacillales</taxon>
        <taxon>Bacillaceae</taxon>
        <taxon>Pontibacillus</taxon>
    </lineage>
</organism>
<gene>
    <name evidence="4" type="ORF">N781_02025</name>
</gene>
<keyword evidence="5" id="KW-1185">Reference proteome</keyword>
<keyword evidence="2" id="KW-0560">Oxidoreductase</keyword>
<dbReference type="InterPro" id="IPR000415">
    <property type="entry name" value="Nitroreductase-like"/>
</dbReference>
<dbReference type="Gene3D" id="3.40.109.10">
    <property type="entry name" value="NADH Oxidase"/>
    <property type="match status" value="1"/>
</dbReference>
<evidence type="ECO:0000259" key="3">
    <source>
        <dbReference type="Pfam" id="PF00881"/>
    </source>
</evidence>
<dbReference type="eggNOG" id="COG0778">
    <property type="taxonomic scope" value="Bacteria"/>
</dbReference>